<accession>A0A1G9F4E9</accession>
<keyword evidence="2" id="KW-1185">Reference proteome</keyword>
<evidence type="ECO:0000313" key="1">
    <source>
        <dbReference type="EMBL" id="SDK83247.1"/>
    </source>
</evidence>
<gene>
    <name evidence="1" type="ORF">SAMN05216298_1561</name>
</gene>
<dbReference type="RefSeq" id="WP_176953233.1">
    <property type="nucleotide sequence ID" value="NZ_FNGF01000002.1"/>
</dbReference>
<reference evidence="2" key="1">
    <citation type="submission" date="2016-10" db="EMBL/GenBank/DDBJ databases">
        <authorList>
            <person name="Varghese N."/>
            <person name="Submissions S."/>
        </authorList>
    </citation>
    <scope>NUCLEOTIDE SEQUENCE [LARGE SCALE GENOMIC DNA]</scope>
    <source>
        <strain evidence="2">CGMCC 4.3147</strain>
    </source>
</reference>
<dbReference type="EMBL" id="FNGF01000002">
    <property type="protein sequence ID" value="SDK83247.1"/>
    <property type="molecule type" value="Genomic_DNA"/>
</dbReference>
<dbReference type="STRING" id="380244.SAMN05216298_1561"/>
<proteinExistence type="predicted"/>
<evidence type="ECO:0000313" key="2">
    <source>
        <dbReference type="Proteomes" id="UP000198662"/>
    </source>
</evidence>
<name>A0A1G9F4E9_9ACTN</name>
<sequence length="47" mass="4945">MSDRDMVSTGEFIVYPTEGPAEVIETVEVVAADPTGGDFLDADTAPE</sequence>
<organism evidence="1 2">
    <name type="scientific">Glycomyces sambucus</name>
    <dbReference type="NCBI Taxonomy" id="380244"/>
    <lineage>
        <taxon>Bacteria</taxon>
        <taxon>Bacillati</taxon>
        <taxon>Actinomycetota</taxon>
        <taxon>Actinomycetes</taxon>
        <taxon>Glycomycetales</taxon>
        <taxon>Glycomycetaceae</taxon>
        <taxon>Glycomyces</taxon>
    </lineage>
</organism>
<dbReference type="Proteomes" id="UP000198662">
    <property type="component" value="Unassembled WGS sequence"/>
</dbReference>
<dbReference type="AlphaFoldDB" id="A0A1G9F4E9"/>
<protein>
    <submittedName>
        <fullName evidence="1">Uncharacterized protein</fullName>
    </submittedName>
</protein>